<dbReference type="GeneID" id="106152739"/>
<sequence>MEVESQADEAVEDKHEDCPAESQKESTASQCDISTSSDTRESIMLYQQNAKAVQYLTGFSHFEHFMLFFNCLGPAAHCLNFKCLSPEDQCFLTIMHFDRFKLSVTTVSEIKRTWINFVFPAQ</sequence>
<proteinExistence type="predicted"/>
<name>A0A1S3H7C6_LINAN</name>
<dbReference type="InParanoid" id="A0A1S3H7C6"/>
<evidence type="ECO:0000313" key="3">
    <source>
        <dbReference type="RefSeq" id="XP_013381903.1"/>
    </source>
</evidence>
<evidence type="ECO:0000256" key="1">
    <source>
        <dbReference type="SAM" id="MobiDB-lite"/>
    </source>
</evidence>
<feature type="compositionally biased region" description="Polar residues" evidence="1">
    <location>
        <begin position="25"/>
        <end position="35"/>
    </location>
</feature>
<feature type="compositionally biased region" description="Acidic residues" evidence="1">
    <location>
        <begin position="1"/>
        <end position="11"/>
    </location>
</feature>
<reference evidence="3" key="1">
    <citation type="submission" date="2025-08" db="UniProtKB">
        <authorList>
            <consortium name="RefSeq"/>
        </authorList>
    </citation>
    <scope>IDENTIFICATION</scope>
    <source>
        <tissue evidence="3">Gonads</tissue>
    </source>
</reference>
<dbReference type="Proteomes" id="UP000085678">
    <property type="component" value="Unplaced"/>
</dbReference>
<dbReference type="AlphaFoldDB" id="A0A1S3H7C6"/>
<organism evidence="2 3">
    <name type="scientific">Lingula anatina</name>
    <name type="common">Brachiopod</name>
    <name type="synonym">Lingula unguis</name>
    <dbReference type="NCBI Taxonomy" id="7574"/>
    <lineage>
        <taxon>Eukaryota</taxon>
        <taxon>Metazoa</taxon>
        <taxon>Spiralia</taxon>
        <taxon>Lophotrochozoa</taxon>
        <taxon>Brachiopoda</taxon>
        <taxon>Linguliformea</taxon>
        <taxon>Lingulata</taxon>
        <taxon>Lingulida</taxon>
        <taxon>Linguloidea</taxon>
        <taxon>Lingulidae</taxon>
        <taxon>Lingula</taxon>
    </lineage>
</organism>
<gene>
    <name evidence="3" type="primary">LOC106152739</name>
</gene>
<feature type="compositionally biased region" description="Basic and acidic residues" evidence="1">
    <location>
        <begin position="12"/>
        <end position="24"/>
    </location>
</feature>
<feature type="region of interest" description="Disordered" evidence="1">
    <location>
        <begin position="1"/>
        <end position="35"/>
    </location>
</feature>
<dbReference type="RefSeq" id="XP_013381903.1">
    <property type="nucleotide sequence ID" value="XM_013526449.2"/>
</dbReference>
<protein>
    <submittedName>
        <fullName evidence="3">Uncharacterized protein LOC106152739</fullName>
    </submittedName>
</protein>
<evidence type="ECO:0000313" key="2">
    <source>
        <dbReference type="Proteomes" id="UP000085678"/>
    </source>
</evidence>
<keyword evidence="2" id="KW-1185">Reference proteome</keyword>
<accession>A0A1S3H7C6</accession>
<dbReference type="KEGG" id="lak:106152739"/>